<dbReference type="EMBL" id="JACHEN010000020">
    <property type="protein sequence ID" value="MBB6217093.1"/>
    <property type="molecule type" value="Genomic_DNA"/>
</dbReference>
<reference evidence="2 3" key="1">
    <citation type="submission" date="2020-08" db="EMBL/GenBank/DDBJ databases">
        <title>Genomic Encyclopedia of Type Strains, Phase IV (KMG-IV): sequencing the most valuable type-strain genomes for metagenomic binning, comparative biology and taxonomic classification.</title>
        <authorList>
            <person name="Goeker M."/>
        </authorList>
    </citation>
    <scope>NUCLEOTIDE SEQUENCE [LARGE SCALE GENOMIC DNA]</scope>
    <source>
        <strain evidence="2 3">DSM 103526</strain>
    </source>
</reference>
<gene>
    <name evidence="2" type="ORF">HNQ80_003199</name>
</gene>
<keyword evidence="3" id="KW-1185">Reference proteome</keyword>
<protein>
    <submittedName>
        <fullName evidence="2">Tetratricopeptide (TPR) repeat protein</fullName>
    </submittedName>
</protein>
<evidence type="ECO:0000313" key="2">
    <source>
        <dbReference type="EMBL" id="MBB6217093.1"/>
    </source>
</evidence>
<evidence type="ECO:0000256" key="1">
    <source>
        <dbReference type="SAM" id="Phobius"/>
    </source>
</evidence>
<keyword evidence="1" id="KW-1133">Transmembrane helix</keyword>
<proteinExistence type="predicted"/>
<feature type="transmembrane region" description="Helical" evidence="1">
    <location>
        <begin position="66"/>
        <end position="85"/>
    </location>
</feature>
<name>A0A841KUQ1_9FIRM</name>
<dbReference type="AlphaFoldDB" id="A0A841KUQ1"/>
<evidence type="ECO:0000313" key="3">
    <source>
        <dbReference type="Proteomes" id="UP000579281"/>
    </source>
</evidence>
<accession>A0A841KUQ1</accession>
<keyword evidence="1" id="KW-0812">Transmembrane</keyword>
<organism evidence="2 3">
    <name type="scientific">Anaerosolibacter carboniphilus</name>
    <dbReference type="NCBI Taxonomy" id="1417629"/>
    <lineage>
        <taxon>Bacteria</taxon>
        <taxon>Bacillati</taxon>
        <taxon>Bacillota</taxon>
        <taxon>Clostridia</taxon>
        <taxon>Peptostreptococcales</taxon>
        <taxon>Thermotaleaceae</taxon>
        <taxon>Anaerosolibacter</taxon>
    </lineage>
</organism>
<dbReference type="Proteomes" id="UP000579281">
    <property type="component" value="Unassembled WGS sequence"/>
</dbReference>
<sequence>MSKRRVVNGIVLFIAVVNVLLYFSYDKIFYRMGISKRLFMNSTLLGTTTGFTFPFLAIYYNFKNVAILYTVVIITAVFMLNNRYAALVPEGMNYLASKPSLLHEHMMLASPMEHLAEAQYVSAIELPESLEEVLEIAQGQDEDLGLLGEYFDSLYMEEIRLEKDNSISDVEKTKPLEVVDPYQQALVYREEGNYIKALEGFMTSLKGATTLDEEFTSCINIAAIYKEIGQSRQAENVLYCFVQQHRDALQSQRMEEIAHILKS</sequence>
<dbReference type="InterPro" id="IPR011990">
    <property type="entry name" value="TPR-like_helical_dom_sf"/>
</dbReference>
<feature type="transmembrane region" description="Helical" evidence="1">
    <location>
        <begin position="37"/>
        <end position="60"/>
    </location>
</feature>
<comment type="caution">
    <text evidence="2">The sequence shown here is derived from an EMBL/GenBank/DDBJ whole genome shotgun (WGS) entry which is preliminary data.</text>
</comment>
<dbReference type="Gene3D" id="1.25.40.10">
    <property type="entry name" value="Tetratricopeptide repeat domain"/>
    <property type="match status" value="1"/>
</dbReference>
<keyword evidence="1" id="KW-0472">Membrane</keyword>
<feature type="transmembrane region" description="Helical" evidence="1">
    <location>
        <begin position="6"/>
        <end position="25"/>
    </location>
</feature>